<comment type="similarity">
    <text evidence="1">Belongs to the TRL1 family.</text>
</comment>
<reference evidence="6" key="1">
    <citation type="submission" date="2022-07" db="EMBL/GenBank/DDBJ databases">
        <title>Phylogenomic reconstructions and comparative analyses of Kickxellomycotina fungi.</title>
        <authorList>
            <person name="Reynolds N.K."/>
            <person name="Stajich J.E."/>
            <person name="Barry K."/>
            <person name="Grigoriev I.V."/>
            <person name="Crous P."/>
            <person name="Smith M.E."/>
        </authorList>
    </citation>
    <scope>NUCLEOTIDE SEQUENCE</scope>
    <source>
        <strain evidence="6">RSA 861</strain>
    </source>
</reference>
<dbReference type="AlphaFoldDB" id="A0A9W7ZX17"/>
<dbReference type="GO" id="GO:0008081">
    <property type="term" value="F:phosphoric diester hydrolase activity"/>
    <property type="evidence" value="ECO:0007669"/>
    <property type="project" value="InterPro"/>
</dbReference>
<dbReference type="PANTHER" id="PTHR32004:SF1">
    <property type="entry name" value="TRNA LIGASE"/>
    <property type="match status" value="1"/>
</dbReference>
<dbReference type="Pfam" id="PF08302">
    <property type="entry name" value="tRNA_lig_CPD"/>
    <property type="match status" value="1"/>
</dbReference>
<dbReference type="Gene3D" id="3.40.50.300">
    <property type="entry name" value="P-loop containing nucleotide triphosphate hydrolases"/>
    <property type="match status" value="1"/>
</dbReference>
<feature type="domain" description="T4 RNA ligase 1-like N-terminal" evidence="5">
    <location>
        <begin position="73"/>
        <end position="300"/>
    </location>
</feature>
<dbReference type="Pfam" id="PF08303">
    <property type="entry name" value="tRNA_lig_kinase"/>
    <property type="match status" value="1"/>
</dbReference>
<evidence type="ECO:0000259" key="5">
    <source>
        <dbReference type="Pfam" id="PF09511"/>
    </source>
</evidence>
<dbReference type="Proteomes" id="UP001150569">
    <property type="component" value="Unassembled WGS sequence"/>
</dbReference>
<evidence type="ECO:0000256" key="2">
    <source>
        <dbReference type="PIRSR" id="PIRSR019634-50"/>
    </source>
</evidence>
<dbReference type="GO" id="GO:0003972">
    <property type="term" value="F:RNA ligase (ATP) activity"/>
    <property type="evidence" value="ECO:0007669"/>
    <property type="project" value="UniProtKB-UniRule"/>
</dbReference>
<dbReference type="InterPro" id="IPR012387">
    <property type="entry name" value="Trl1_fun"/>
</dbReference>
<comment type="catalytic activity">
    <reaction evidence="1">
        <text>ATP + (ribonucleotide)n-3'-hydroxyl + 5'-phospho-(ribonucleotide)m = (ribonucleotide)n+m + AMP + diphosphate.</text>
        <dbReference type="EC" id="6.5.1.3"/>
    </reaction>
</comment>
<feature type="active site" description="N6-AMP-lysine intermediate" evidence="2">
    <location>
        <position position="122"/>
    </location>
</feature>
<dbReference type="PANTHER" id="PTHR32004">
    <property type="entry name" value="TRNA LIGASE"/>
    <property type="match status" value="1"/>
</dbReference>
<dbReference type="InterPro" id="IPR027417">
    <property type="entry name" value="P-loop_NTPase"/>
</dbReference>
<dbReference type="GO" id="GO:0005634">
    <property type="term" value="C:nucleus"/>
    <property type="evidence" value="ECO:0007669"/>
    <property type="project" value="TreeGrafter"/>
</dbReference>
<dbReference type="SUPFAM" id="SSF52540">
    <property type="entry name" value="P-loop containing nucleoside triphosphate hydrolases"/>
    <property type="match status" value="1"/>
</dbReference>
<keyword evidence="7" id="KW-1185">Reference proteome</keyword>
<gene>
    <name evidence="6" type="primary">trl1_2</name>
    <name evidence="6" type="ORF">IWQ60_008821</name>
</gene>
<evidence type="ECO:0000259" key="4">
    <source>
        <dbReference type="Pfam" id="PF08303"/>
    </source>
</evidence>
<keyword evidence="1" id="KW-0819">tRNA processing</keyword>
<dbReference type="GO" id="GO:0006388">
    <property type="term" value="P:tRNA splicing, via endonucleolytic cleavage and ligation"/>
    <property type="evidence" value="ECO:0007669"/>
    <property type="project" value="UniProtKB-UniRule"/>
</dbReference>
<sequence length="790" mass="87425">MDDRLLAPHLGPALDRAELDTLSSELTALSSRGRKAGVRATEYPVANSPVPLTSWHFAEHMYRIVPCPFPTLARGLFTRTTEAGFEIVVRGYDKFFNVGEVPMTKPKALEADTVGPYELTVKENGCLILAAALDATHLLVTSKHALGPRGDGESSHAEVGATWVRRHLAAAGRTEAELAGFLHQRHATAVFELCDDSFEEHVLAYPEAMRGLYLHGLNRNLPTLHTWPADDVARVARHFGFWPTAVHTEATYTAARRFTDTVEQAKVYEGRPIEGFVVRCRARADGRAMLFKVKYDEPYLQYREWRELTKRLIAGRPVRPRNPLSQAYARWVPGYLAADSKRGPAFQRGQGIIAAREAFLRFRNTASEARERPALGNRVADEPPAAPRTVLIPIATIGCGKTTLARALVHLYPTLGHVQNDDITARRNGAQAFHQAVLNALGTHSVVVADRNNHLAQHRADLTTAVSEALPHCRYVALYWTVDRQDPEQIFRTTAFRVRDRGERHQSLTPGRTPNFERILWSFLRSFRPYDPNSDADHLVTEAVELDPMLGTRPNLDRVVDYLVDQLGFARPTEAALDEAVAAALAYRPTVRKEFKGSNAKSTAAAYFGLKVDESVSTMLRAALVERLWPDPAAMQACLNMLDNLAARDRVPAGHHVTLLHGKELSGNPALRSVMAAYERQWSDPRQAATPVALRADYAVWDPTQLLVLHVTLEAEAGQYPGQASRIPHITVGTTAAEVRAIQAGVTLRELIDRHGSLAACPAPDSATEGPQVLPLTPPLRFTGYLHKYC</sequence>
<evidence type="ECO:0000259" key="3">
    <source>
        <dbReference type="Pfam" id="PF08302"/>
    </source>
</evidence>
<evidence type="ECO:0000313" key="6">
    <source>
        <dbReference type="EMBL" id="KAJ1914404.1"/>
    </source>
</evidence>
<name>A0A9W7ZX17_9FUNG</name>
<accession>A0A9W7ZX17</accession>
<protein>
    <recommendedName>
        <fullName evidence="1">tRNA ligase</fullName>
        <ecNumber evidence="1">6.5.1.3</ecNumber>
    </recommendedName>
</protein>
<keyword evidence="1 6" id="KW-0436">Ligase</keyword>
<feature type="domain" description="tRNA ligase kinase" evidence="4">
    <location>
        <begin position="390"/>
        <end position="547"/>
    </location>
</feature>
<feature type="domain" description="tRNA ligase phosphodiesterase" evidence="3">
    <location>
        <begin position="553"/>
        <end position="746"/>
    </location>
</feature>
<dbReference type="EC" id="6.5.1.3" evidence="1"/>
<evidence type="ECO:0000313" key="7">
    <source>
        <dbReference type="Proteomes" id="UP001150569"/>
    </source>
</evidence>
<dbReference type="InterPro" id="IPR015966">
    <property type="entry name" value="tRNA_lig_kin_fungi"/>
</dbReference>
<dbReference type="Pfam" id="PF09511">
    <property type="entry name" value="RNA_lig_T4_1"/>
    <property type="match status" value="1"/>
</dbReference>
<dbReference type="InterPro" id="IPR019039">
    <property type="entry name" value="T4-Rnl1-like_N"/>
</dbReference>
<proteinExistence type="inferred from homology"/>
<dbReference type="GO" id="GO:0051730">
    <property type="term" value="F:GTP-dependent polyribonucleotide 5'-hydroxyl-kinase activity"/>
    <property type="evidence" value="ECO:0007669"/>
    <property type="project" value="InterPro"/>
</dbReference>
<dbReference type="PIRSF" id="PIRSF019634">
    <property type="entry name" value="tRNA_lig_yeast"/>
    <property type="match status" value="1"/>
</dbReference>
<dbReference type="InterPro" id="IPR015965">
    <property type="entry name" value="tRNA_lig_PDEase"/>
</dbReference>
<dbReference type="OrthoDB" id="276239at2759"/>
<organism evidence="6 7">
    <name type="scientific">Tieghemiomyces parasiticus</name>
    <dbReference type="NCBI Taxonomy" id="78921"/>
    <lineage>
        <taxon>Eukaryota</taxon>
        <taxon>Fungi</taxon>
        <taxon>Fungi incertae sedis</taxon>
        <taxon>Zoopagomycota</taxon>
        <taxon>Kickxellomycotina</taxon>
        <taxon>Dimargaritomycetes</taxon>
        <taxon>Dimargaritales</taxon>
        <taxon>Dimargaritaceae</taxon>
        <taxon>Tieghemiomyces</taxon>
    </lineage>
</organism>
<dbReference type="EMBL" id="JANBPT010000686">
    <property type="protein sequence ID" value="KAJ1914404.1"/>
    <property type="molecule type" value="Genomic_DNA"/>
</dbReference>
<dbReference type="GO" id="GO:0005524">
    <property type="term" value="F:ATP binding"/>
    <property type="evidence" value="ECO:0007669"/>
    <property type="project" value="UniProtKB-UniRule"/>
</dbReference>
<evidence type="ECO:0000256" key="1">
    <source>
        <dbReference type="PIRNR" id="PIRNR019634"/>
    </source>
</evidence>
<comment type="caution">
    <text evidence="6">The sequence shown here is derived from an EMBL/GenBank/DDBJ whole genome shotgun (WGS) entry which is preliminary data.</text>
</comment>